<accession>A0A486WUF8</accession>
<organism evidence="1">
    <name type="scientific">Klebsiella pneumoniae</name>
    <dbReference type="NCBI Taxonomy" id="573"/>
    <lineage>
        <taxon>Bacteria</taxon>
        <taxon>Pseudomonadati</taxon>
        <taxon>Pseudomonadota</taxon>
        <taxon>Gammaproteobacteria</taxon>
        <taxon>Enterobacterales</taxon>
        <taxon>Enterobacteriaceae</taxon>
        <taxon>Klebsiella/Raoultella group</taxon>
        <taxon>Klebsiella</taxon>
        <taxon>Klebsiella pneumoniae complex</taxon>
    </lineage>
</organism>
<gene>
    <name evidence="1" type="ORF">SAMEA4873562_03800</name>
</gene>
<dbReference type="RefSeq" id="WP_395048967.1">
    <property type="nucleotide sequence ID" value="NZ_JBDYRA010000017.1"/>
</dbReference>
<proteinExistence type="predicted"/>
<sequence>MQLILKSKSHGIHIALDANNATDLIKIKALCEMLEISYPALKQRIYRGEDVDTAIRELLAKGGE</sequence>
<reference evidence="1" key="1">
    <citation type="submission" date="2019-03" db="EMBL/GenBank/DDBJ databases">
        <authorList>
            <consortium name="Pathogen Informatics"/>
        </authorList>
    </citation>
    <scope>NUCLEOTIDE SEQUENCE</scope>
    <source>
        <strain evidence="1">5012STDY7626361</strain>
    </source>
</reference>
<name>A0A486WUF8_KLEPN</name>
<evidence type="ECO:0000313" key="1">
    <source>
        <dbReference type="EMBL" id="VGM65796.1"/>
    </source>
</evidence>
<protein>
    <submittedName>
        <fullName evidence="1">Uncharacterized protein</fullName>
    </submittedName>
</protein>
<dbReference type="EMBL" id="CAAHDK010000009">
    <property type="protein sequence ID" value="VGM65796.1"/>
    <property type="molecule type" value="Genomic_DNA"/>
</dbReference>
<dbReference type="AlphaFoldDB" id="A0A486WUF8"/>